<feature type="non-terminal residue" evidence="2">
    <location>
        <position position="37"/>
    </location>
</feature>
<gene>
    <name evidence="2" type="ORF">OKA104_LOCUS50191</name>
</gene>
<sequence>MAQTGKEVADRPPPGQTTQPEEDETPGEIEGLDEEVR</sequence>
<accession>A0A820MVK6</accession>
<evidence type="ECO:0000256" key="1">
    <source>
        <dbReference type="SAM" id="MobiDB-lite"/>
    </source>
</evidence>
<organism evidence="2 3">
    <name type="scientific">Adineta steineri</name>
    <dbReference type="NCBI Taxonomy" id="433720"/>
    <lineage>
        <taxon>Eukaryota</taxon>
        <taxon>Metazoa</taxon>
        <taxon>Spiralia</taxon>
        <taxon>Gnathifera</taxon>
        <taxon>Rotifera</taxon>
        <taxon>Eurotatoria</taxon>
        <taxon>Bdelloidea</taxon>
        <taxon>Adinetida</taxon>
        <taxon>Adinetidae</taxon>
        <taxon>Adineta</taxon>
    </lineage>
</organism>
<name>A0A820MVK6_9BILA</name>
<dbReference type="Proteomes" id="UP000663881">
    <property type="component" value="Unassembled WGS sequence"/>
</dbReference>
<protein>
    <submittedName>
        <fullName evidence="2">Uncharacterized protein</fullName>
    </submittedName>
</protein>
<feature type="region of interest" description="Disordered" evidence="1">
    <location>
        <begin position="1"/>
        <end position="37"/>
    </location>
</feature>
<evidence type="ECO:0000313" key="2">
    <source>
        <dbReference type="EMBL" id="CAF4377876.1"/>
    </source>
</evidence>
<comment type="caution">
    <text evidence="2">The sequence shown here is derived from an EMBL/GenBank/DDBJ whole genome shotgun (WGS) entry which is preliminary data.</text>
</comment>
<proteinExistence type="predicted"/>
<dbReference type="AlphaFoldDB" id="A0A820MVK6"/>
<reference evidence="2" key="1">
    <citation type="submission" date="2021-02" db="EMBL/GenBank/DDBJ databases">
        <authorList>
            <person name="Nowell W R."/>
        </authorList>
    </citation>
    <scope>NUCLEOTIDE SEQUENCE</scope>
</reference>
<dbReference type="EMBL" id="CAJOAY010024793">
    <property type="protein sequence ID" value="CAF4377876.1"/>
    <property type="molecule type" value="Genomic_DNA"/>
</dbReference>
<evidence type="ECO:0000313" key="3">
    <source>
        <dbReference type="Proteomes" id="UP000663881"/>
    </source>
</evidence>
<feature type="compositionally biased region" description="Acidic residues" evidence="1">
    <location>
        <begin position="20"/>
        <end position="37"/>
    </location>
</feature>